<dbReference type="AlphaFoldDB" id="A0A5P8VUC4"/>
<dbReference type="Proteomes" id="UP000326678">
    <property type="component" value="Chromosome Gxm1"/>
</dbReference>
<reference evidence="1 2" key="1">
    <citation type="submission" date="2019-10" db="EMBL/GenBank/DDBJ databases">
        <title>Genomic and transcriptomic insights into the perfect genentic adaptation of a filamentous nitrogen-fixing cyanobacterium to rice fields.</title>
        <authorList>
            <person name="Chen Z."/>
        </authorList>
    </citation>
    <scope>NUCLEOTIDE SEQUENCE [LARGE SCALE GENOMIC DNA]</scope>
    <source>
        <strain evidence="1">CCNUC1</strain>
    </source>
</reference>
<name>A0A5P8VUC4_9NOSO</name>
<keyword evidence="2" id="KW-1185">Reference proteome</keyword>
<dbReference type="RefSeq" id="WP_194198726.1">
    <property type="nucleotide sequence ID" value="NZ_CP045226.1"/>
</dbReference>
<accession>A0A5P8VUC4</accession>
<gene>
    <name evidence="1" type="ORF">GXM_01476</name>
</gene>
<organism evidence="1 2">
    <name type="scientific">Nostoc sphaeroides CCNUC1</name>
    <dbReference type="NCBI Taxonomy" id="2653204"/>
    <lineage>
        <taxon>Bacteria</taxon>
        <taxon>Bacillati</taxon>
        <taxon>Cyanobacteriota</taxon>
        <taxon>Cyanophyceae</taxon>
        <taxon>Nostocales</taxon>
        <taxon>Nostocaceae</taxon>
        <taxon>Nostoc</taxon>
    </lineage>
</organism>
<dbReference type="KEGG" id="nsh:GXM_01476"/>
<proteinExistence type="predicted"/>
<evidence type="ECO:0000313" key="2">
    <source>
        <dbReference type="Proteomes" id="UP000326678"/>
    </source>
</evidence>
<evidence type="ECO:0000313" key="1">
    <source>
        <dbReference type="EMBL" id="QFS44003.1"/>
    </source>
</evidence>
<dbReference type="EMBL" id="CP045226">
    <property type="protein sequence ID" value="QFS44003.1"/>
    <property type="molecule type" value="Genomic_DNA"/>
</dbReference>
<protein>
    <submittedName>
        <fullName evidence="1">Uncharacterized protein</fullName>
    </submittedName>
</protein>
<sequence>MKQSQGLGLLRFARNDCKYFCPTTYQYRSVKPKNLGKDAKFRVSTGLKSVPKILN</sequence>